<reference evidence="7 8" key="1">
    <citation type="journal article" date="2024" name="bioRxiv">
        <title>Comparative genomics of Cryptococcus and Kwoniella reveals pathogenesis evolution and contrasting karyotype dynamics via intercentromeric recombination or chromosome fusion.</title>
        <authorList>
            <person name="Coelho M.A."/>
            <person name="David-Palma M."/>
            <person name="Shea T."/>
            <person name="Bowers K."/>
            <person name="McGinley-Smith S."/>
            <person name="Mohammad A.W."/>
            <person name="Gnirke A."/>
            <person name="Yurkov A.M."/>
            <person name="Nowrousian M."/>
            <person name="Sun S."/>
            <person name="Cuomo C.A."/>
            <person name="Heitman J."/>
        </authorList>
    </citation>
    <scope>NUCLEOTIDE SEQUENCE [LARGE SCALE GENOMIC DNA]</scope>
    <source>
        <strain evidence="7 8">CBS 13917</strain>
    </source>
</reference>
<evidence type="ECO:0000256" key="6">
    <source>
        <dbReference type="SAM" id="Phobius"/>
    </source>
</evidence>
<feature type="transmembrane region" description="Helical" evidence="6">
    <location>
        <begin position="126"/>
        <end position="151"/>
    </location>
</feature>
<keyword evidence="5 6" id="KW-0472">Membrane</keyword>
<keyword evidence="3 6" id="KW-0812">Transmembrane</keyword>
<feature type="transmembrane region" description="Helical" evidence="6">
    <location>
        <begin position="233"/>
        <end position="251"/>
    </location>
</feature>
<dbReference type="GO" id="GO:0022857">
    <property type="term" value="F:transmembrane transporter activity"/>
    <property type="evidence" value="ECO:0007669"/>
    <property type="project" value="InterPro"/>
</dbReference>
<dbReference type="InterPro" id="IPR004840">
    <property type="entry name" value="Amino_acid_permease_CS"/>
</dbReference>
<dbReference type="PROSITE" id="PS00218">
    <property type="entry name" value="AMINO_ACID_PERMEASE_1"/>
    <property type="match status" value="1"/>
</dbReference>
<keyword evidence="2" id="KW-0813">Transport</keyword>
<feature type="transmembrane region" description="Helical" evidence="6">
    <location>
        <begin position="282"/>
        <end position="310"/>
    </location>
</feature>
<evidence type="ECO:0000256" key="3">
    <source>
        <dbReference type="ARBA" id="ARBA00022692"/>
    </source>
</evidence>
<keyword evidence="4 6" id="KW-1133">Transmembrane helix</keyword>
<keyword evidence="8" id="KW-1185">Reference proteome</keyword>
<feature type="transmembrane region" description="Helical" evidence="6">
    <location>
        <begin position="157"/>
        <end position="180"/>
    </location>
</feature>
<feature type="transmembrane region" description="Helical" evidence="6">
    <location>
        <begin position="397"/>
        <end position="418"/>
    </location>
</feature>
<feature type="transmembrane region" description="Helical" evidence="6">
    <location>
        <begin position="358"/>
        <end position="377"/>
    </location>
</feature>
<evidence type="ECO:0000256" key="4">
    <source>
        <dbReference type="ARBA" id="ARBA00022989"/>
    </source>
</evidence>
<dbReference type="RefSeq" id="XP_066805690.1">
    <property type="nucleotide sequence ID" value="XM_066943148.1"/>
</dbReference>
<sequence>MKGESSTNPVTVELGHGPNIDPIAARDEARLNEIGYAQEFKREMSAAGIVTISFTAIGILTGMSSAFQSGLTAGGPLGLFWGWNVCSFFMFLIALSMAEICSAFPTAGGLYYWVCRLRPQSKWLGFYTGNVYAWAMVFTGTSGLLSAALYMASALEVAGYTLTRVEIAAIAWGFCILSGFVNSGGSKLVGRIATFASWWTLGGTVVLVVTLLVKAPVKNDAHFVFFDFENYTGSIAGSWLVGVVYLLALLFSIQSITSIVNTGYSLPICQLFYDAAGPHLSILLIVVVLVAQASAAMTAWTASSRLFFALSRDQAFPHKKIFMAQNRYDVPYYGVWLSVVVGCAICACYIGSVVAFNAILSAAAISVLLAYGMPIMCRVLYPSGLDGYHGPFRLGKFSWAINVASLVFIVVMSIFFVLPTSHPTTALNMNYAIVAIGGLIVLVSLQWIFWGRKVYDGVIHTFVEPLALTPQAVEDDTKHL</sequence>
<feature type="transmembrane region" description="Helical" evidence="6">
    <location>
        <begin position="330"/>
        <end position="352"/>
    </location>
</feature>
<gene>
    <name evidence="7" type="ORF">IAR55_000008</name>
</gene>
<evidence type="ECO:0000313" key="8">
    <source>
        <dbReference type="Proteomes" id="UP001388673"/>
    </source>
</evidence>
<comment type="subcellular location">
    <subcellularLocation>
        <location evidence="1">Membrane</location>
        <topology evidence="1">Multi-pass membrane protein</topology>
    </subcellularLocation>
</comment>
<dbReference type="KEGG" id="kne:92177268"/>
<dbReference type="Gene3D" id="1.20.1740.10">
    <property type="entry name" value="Amino acid/polyamine transporter I"/>
    <property type="match status" value="2"/>
</dbReference>
<feature type="transmembrane region" description="Helical" evidence="6">
    <location>
        <begin position="430"/>
        <end position="450"/>
    </location>
</feature>
<proteinExistence type="predicted"/>
<evidence type="ECO:0000256" key="5">
    <source>
        <dbReference type="ARBA" id="ARBA00023136"/>
    </source>
</evidence>
<name>A0AAW0Z670_9TREE</name>
<dbReference type="PANTHER" id="PTHR45649:SF26">
    <property type="entry name" value="OS04G0435100 PROTEIN"/>
    <property type="match status" value="1"/>
</dbReference>
<feature type="transmembrane region" description="Helical" evidence="6">
    <location>
        <begin position="46"/>
        <end position="67"/>
    </location>
</feature>
<dbReference type="Proteomes" id="UP001388673">
    <property type="component" value="Unassembled WGS sequence"/>
</dbReference>
<dbReference type="GO" id="GO:0006865">
    <property type="term" value="P:amino acid transport"/>
    <property type="evidence" value="ECO:0007669"/>
    <property type="project" value="InterPro"/>
</dbReference>
<feature type="transmembrane region" description="Helical" evidence="6">
    <location>
        <begin position="192"/>
        <end position="213"/>
    </location>
</feature>
<dbReference type="InterPro" id="IPR002293">
    <property type="entry name" value="AA/rel_permease1"/>
</dbReference>
<dbReference type="AlphaFoldDB" id="A0AAW0Z670"/>
<comment type="caution">
    <text evidence="7">The sequence shown here is derived from an EMBL/GenBank/DDBJ whole genome shotgun (WGS) entry which is preliminary data.</text>
</comment>
<organism evidence="7 8">
    <name type="scientific">Kwoniella newhampshirensis</name>
    <dbReference type="NCBI Taxonomy" id="1651941"/>
    <lineage>
        <taxon>Eukaryota</taxon>
        <taxon>Fungi</taxon>
        <taxon>Dikarya</taxon>
        <taxon>Basidiomycota</taxon>
        <taxon>Agaricomycotina</taxon>
        <taxon>Tremellomycetes</taxon>
        <taxon>Tremellales</taxon>
        <taxon>Cryptococcaceae</taxon>
        <taxon>Kwoniella</taxon>
    </lineage>
</organism>
<feature type="transmembrane region" description="Helical" evidence="6">
    <location>
        <begin position="87"/>
        <end position="114"/>
    </location>
</feature>
<accession>A0AAW0Z670</accession>
<dbReference type="EMBL" id="JBCAWK010000001">
    <property type="protein sequence ID" value="KAK8869444.1"/>
    <property type="molecule type" value="Genomic_DNA"/>
</dbReference>
<dbReference type="PIRSF" id="PIRSF006060">
    <property type="entry name" value="AA_transporter"/>
    <property type="match status" value="1"/>
</dbReference>
<protein>
    <recommendedName>
        <fullName evidence="9">GabA permease</fullName>
    </recommendedName>
</protein>
<dbReference type="GO" id="GO:0016020">
    <property type="term" value="C:membrane"/>
    <property type="evidence" value="ECO:0007669"/>
    <property type="project" value="UniProtKB-SubCell"/>
</dbReference>
<evidence type="ECO:0000256" key="2">
    <source>
        <dbReference type="ARBA" id="ARBA00022448"/>
    </source>
</evidence>
<evidence type="ECO:0000256" key="1">
    <source>
        <dbReference type="ARBA" id="ARBA00004141"/>
    </source>
</evidence>
<dbReference type="PANTHER" id="PTHR45649">
    <property type="entry name" value="AMINO-ACID PERMEASE BAT1"/>
    <property type="match status" value="1"/>
</dbReference>
<dbReference type="GeneID" id="92177268"/>
<evidence type="ECO:0008006" key="9">
    <source>
        <dbReference type="Google" id="ProtNLM"/>
    </source>
</evidence>
<evidence type="ECO:0000313" key="7">
    <source>
        <dbReference type="EMBL" id="KAK8869444.1"/>
    </source>
</evidence>
<dbReference type="Pfam" id="PF13520">
    <property type="entry name" value="AA_permease_2"/>
    <property type="match status" value="1"/>
</dbReference>